<dbReference type="Proteomes" id="UP000821837">
    <property type="component" value="Chromosome 8"/>
</dbReference>
<feature type="chain" id="PRO_5038877106" evidence="1">
    <location>
        <begin position="17"/>
        <end position="187"/>
    </location>
</feature>
<dbReference type="AlphaFoldDB" id="A0A9D4PEW3"/>
<comment type="caution">
    <text evidence="2">The sequence shown here is derived from an EMBL/GenBank/DDBJ whole genome shotgun (WGS) entry which is preliminary data.</text>
</comment>
<dbReference type="EMBL" id="JABSTV010001254">
    <property type="protein sequence ID" value="KAH7939701.1"/>
    <property type="molecule type" value="Genomic_DNA"/>
</dbReference>
<organism evidence="2 3">
    <name type="scientific">Rhipicephalus sanguineus</name>
    <name type="common">Brown dog tick</name>
    <name type="synonym">Ixodes sanguineus</name>
    <dbReference type="NCBI Taxonomy" id="34632"/>
    <lineage>
        <taxon>Eukaryota</taxon>
        <taxon>Metazoa</taxon>
        <taxon>Ecdysozoa</taxon>
        <taxon>Arthropoda</taxon>
        <taxon>Chelicerata</taxon>
        <taxon>Arachnida</taxon>
        <taxon>Acari</taxon>
        <taxon>Parasitiformes</taxon>
        <taxon>Ixodida</taxon>
        <taxon>Ixodoidea</taxon>
        <taxon>Ixodidae</taxon>
        <taxon>Rhipicephalinae</taxon>
        <taxon>Rhipicephalus</taxon>
        <taxon>Rhipicephalus</taxon>
    </lineage>
</organism>
<evidence type="ECO:0000256" key="1">
    <source>
        <dbReference type="SAM" id="SignalP"/>
    </source>
</evidence>
<reference evidence="2" key="1">
    <citation type="journal article" date="2020" name="Cell">
        <title>Large-Scale Comparative Analyses of Tick Genomes Elucidate Their Genetic Diversity and Vector Capacities.</title>
        <authorList>
            <consortium name="Tick Genome and Microbiome Consortium (TIGMIC)"/>
            <person name="Jia N."/>
            <person name="Wang J."/>
            <person name="Shi W."/>
            <person name="Du L."/>
            <person name="Sun Y."/>
            <person name="Zhan W."/>
            <person name="Jiang J.F."/>
            <person name="Wang Q."/>
            <person name="Zhang B."/>
            <person name="Ji P."/>
            <person name="Bell-Sakyi L."/>
            <person name="Cui X.M."/>
            <person name="Yuan T.T."/>
            <person name="Jiang B.G."/>
            <person name="Yang W.F."/>
            <person name="Lam T.T."/>
            <person name="Chang Q.C."/>
            <person name="Ding S.J."/>
            <person name="Wang X.J."/>
            <person name="Zhu J.G."/>
            <person name="Ruan X.D."/>
            <person name="Zhao L."/>
            <person name="Wei J.T."/>
            <person name="Ye R.Z."/>
            <person name="Que T.C."/>
            <person name="Du C.H."/>
            <person name="Zhou Y.H."/>
            <person name="Cheng J.X."/>
            <person name="Dai P.F."/>
            <person name="Guo W.B."/>
            <person name="Han X.H."/>
            <person name="Huang E.J."/>
            <person name="Li L.F."/>
            <person name="Wei W."/>
            <person name="Gao Y.C."/>
            <person name="Liu J.Z."/>
            <person name="Shao H.Z."/>
            <person name="Wang X."/>
            <person name="Wang C.C."/>
            <person name="Yang T.C."/>
            <person name="Huo Q.B."/>
            <person name="Li W."/>
            <person name="Chen H.Y."/>
            <person name="Chen S.E."/>
            <person name="Zhou L.G."/>
            <person name="Ni X.B."/>
            <person name="Tian J.H."/>
            <person name="Sheng Y."/>
            <person name="Liu T."/>
            <person name="Pan Y.S."/>
            <person name="Xia L.Y."/>
            <person name="Li J."/>
            <person name="Zhao F."/>
            <person name="Cao W.C."/>
        </authorList>
    </citation>
    <scope>NUCLEOTIDE SEQUENCE</scope>
    <source>
        <strain evidence="2">Rsan-2018</strain>
    </source>
</reference>
<sequence length="187" mass="20528">MQFLILLGSFTTHCHALVVSLVTGDVDNGCEPPTDLNISAADSKGIAIPIEADGRLNRCRVCERRKPHAEHGTAVERQVVGAVVPAAGVVPDQIVDKYHSDFTRKPSGNTGCGLYRVSDSVTMVLSDVEDCVGIPRPLLRDRSNPMEDFTDSEFLAALPFHEEQREKLIECLPLEESCSDRATLFHR</sequence>
<name>A0A9D4PEW3_RHISA</name>
<evidence type="ECO:0000313" key="2">
    <source>
        <dbReference type="EMBL" id="KAH7939701.1"/>
    </source>
</evidence>
<accession>A0A9D4PEW3</accession>
<reference evidence="2" key="2">
    <citation type="submission" date="2021-09" db="EMBL/GenBank/DDBJ databases">
        <authorList>
            <person name="Jia N."/>
            <person name="Wang J."/>
            <person name="Shi W."/>
            <person name="Du L."/>
            <person name="Sun Y."/>
            <person name="Zhan W."/>
            <person name="Jiang J."/>
            <person name="Wang Q."/>
            <person name="Zhang B."/>
            <person name="Ji P."/>
            <person name="Sakyi L.B."/>
            <person name="Cui X."/>
            <person name="Yuan T."/>
            <person name="Jiang B."/>
            <person name="Yang W."/>
            <person name="Lam T.T.-Y."/>
            <person name="Chang Q."/>
            <person name="Ding S."/>
            <person name="Wang X."/>
            <person name="Zhu J."/>
            <person name="Ruan X."/>
            <person name="Zhao L."/>
            <person name="Wei J."/>
            <person name="Que T."/>
            <person name="Du C."/>
            <person name="Cheng J."/>
            <person name="Dai P."/>
            <person name="Han X."/>
            <person name="Huang E."/>
            <person name="Gao Y."/>
            <person name="Liu J."/>
            <person name="Shao H."/>
            <person name="Ye R."/>
            <person name="Li L."/>
            <person name="Wei W."/>
            <person name="Wang X."/>
            <person name="Wang C."/>
            <person name="Huo Q."/>
            <person name="Li W."/>
            <person name="Guo W."/>
            <person name="Chen H."/>
            <person name="Chen S."/>
            <person name="Zhou L."/>
            <person name="Zhou L."/>
            <person name="Ni X."/>
            <person name="Tian J."/>
            <person name="Zhou Y."/>
            <person name="Sheng Y."/>
            <person name="Liu T."/>
            <person name="Pan Y."/>
            <person name="Xia L."/>
            <person name="Li J."/>
            <person name="Zhao F."/>
            <person name="Cao W."/>
        </authorList>
    </citation>
    <scope>NUCLEOTIDE SEQUENCE</scope>
    <source>
        <strain evidence="2">Rsan-2018</strain>
        <tissue evidence="2">Larvae</tissue>
    </source>
</reference>
<keyword evidence="1" id="KW-0732">Signal</keyword>
<gene>
    <name evidence="2" type="ORF">HPB52_016135</name>
</gene>
<proteinExistence type="predicted"/>
<protein>
    <submittedName>
        <fullName evidence="2">Uncharacterized protein</fullName>
    </submittedName>
</protein>
<feature type="signal peptide" evidence="1">
    <location>
        <begin position="1"/>
        <end position="16"/>
    </location>
</feature>
<keyword evidence="3" id="KW-1185">Reference proteome</keyword>
<evidence type="ECO:0000313" key="3">
    <source>
        <dbReference type="Proteomes" id="UP000821837"/>
    </source>
</evidence>